<reference evidence="2" key="1">
    <citation type="submission" date="2016-10" db="EMBL/GenBank/DDBJ databases">
        <authorList>
            <person name="Varghese N."/>
            <person name="Submissions S."/>
        </authorList>
    </citation>
    <scope>NUCLEOTIDE SEQUENCE [LARGE SCALE GENOMIC DNA]</scope>
    <source>
        <strain evidence="2">DSM 44654</strain>
    </source>
</reference>
<evidence type="ECO:0000313" key="1">
    <source>
        <dbReference type="EMBL" id="SEF23379.1"/>
    </source>
</evidence>
<sequence>MFVLIGPRQVVRGALRVVTATVQAVESLPRIAAALEDVRATLHQVERLAAYIAQEVPELVYQLEQLREADEELSRESPRTG</sequence>
<dbReference type="OrthoDB" id="3633028at2"/>
<organism evidence="1 2">
    <name type="scientific">Amycolatopsis pretoriensis</name>
    <dbReference type="NCBI Taxonomy" id="218821"/>
    <lineage>
        <taxon>Bacteria</taxon>
        <taxon>Bacillati</taxon>
        <taxon>Actinomycetota</taxon>
        <taxon>Actinomycetes</taxon>
        <taxon>Pseudonocardiales</taxon>
        <taxon>Pseudonocardiaceae</taxon>
        <taxon>Amycolatopsis</taxon>
    </lineage>
</organism>
<protein>
    <submittedName>
        <fullName evidence="1">Uncharacterized protein</fullName>
    </submittedName>
</protein>
<dbReference type="Proteomes" id="UP000198878">
    <property type="component" value="Unassembled WGS sequence"/>
</dbReference>
<name>A0A1H5QBL6_9PSEU</name>
<dbReference type="EMBL" id="FNUJ01000002">
    <property type="protein sequence ID" value="SEF23379.1"/>
    <property type="molecule type" value="Genomic_DNA"/>
</dbReference>
<dbReference type="AlphaFoldDB" id="A0A1H5QBL6"/>
<gene>
    <name evidence="1" type="ORF">SAMN05421837_102141</name>
</gene>
<keyword evidence="2" id="KW-1185">Reference proteome</keyword>
<dbReference type="RefSeq" id="WP_086678162.1">
    <property type="nucleotide sequence ID" value="NZ_FNUJ01000002.1"/>
</dbReference>
<evidence type="ECO:0000313" key="2">
    <source>
        <dbReference type="Proteomes" id="UP000198878"/>
    </source>
</evidence>
<proteinExistence type="predicted"/>
<accession>A0A1H5QBL6</accession>